<dbReference type="Pfam" id="PF26639">
    <property type="entry name" value="Het-6_barrel"/>
    <property type="match status" value="1"/>
</dbReference>
<dbReference type="PANTHER" id="PTHR24148:SF73">
    <property type="entry name" value="HET DOMAIN PROTEIN (AFU_ORTHOLOGUE AFUA_8G01020)"/>
    <property type="match status" value="1"/>
</dbReference>
<dbReference type="OrthoDB" id="2157530at2759"/>
<gene>
    <name evidence="1" type="ORF">BDV96DRAFT_673666</name>
</gene>
<dbReference type="InterPro" id="IPR052895">
    <property type="entry name" value="HetReg/Transcr_Mod"/>
</dbReference>
<keyword evidence="2" id="KW-1185">Reference proteome</keyword>
<dbReference type="Proteomes" id="UP000799770">
    <property type="component" value="Unassembled WGS sequence"/>
</dbReference>
<evidence type="ECO:0000313" key="2">
    <source>
        <dbReference type="Proteomes" id="UP000799770"/>
    </source>
</evidence>
<protein>
    <recommendedName>
        <fullName evidence="3">Heterokaryon incompatibility protein-domain-containing protein</fullName>
    </recommendedName>
</protein>
<evidence type="ECO:0008006" key="3">
    <source>
        <dbReference type="Google" id="ProtNLM"/>
    </source>
</evidence>
<dbReference type="AlphaFoldDB" id="A0A6A5YM24"/>
<dbReference type="EMBL" id="ML977356">
    <property type="protein sequence ID" value="KAF2107218.1"/>
    <property type="molecule type" value="Genomic_DNA"/>
</dbReference>
<sequence>MASSPDGGPLSLQIRASYTACAESVFTHLATRFILRDKSIETFSWVFSEPRTKSTLPSWVPDMRFLLPNRNFVPPVRINTWASGDTEVAASIILSDSKLLICGRRVDIIDRVGSIDFKENQSEKVDLYSSDAQKIPKCWPLWRAECTGIAREAPHLEQDAELPDAFWRTLIWNCTDDILVRAPSVFLQGVKSFIEDYMDRAQIDFKSVTKKLESGQEVYLGHFKRSMVGARAGTLLFAMVPLATAPGDFICVLDGGCHPYVLRPCGDNEYRLVGACYLQGMMEGEAMEMAELEAETFTII</sequence>
<dbReference type="PANTHER" id="PTHR24148">
    <property type="entry name" value="ANKYRIN REPEAT DOMAIN-CONTAINING PROTEIN 39 HOMOLOG-RELATED"/>
    <property type="match status" value="1"/>
</dbReference>
<evidence type="ECO:0000313" key="1">
    <source>
        <dbReference type="EMBL" id="KAF2107218.1"/>
    </source>
</evidence>
<reference evidence="1" key="1">
    <citation type="journal article" date="2020" name="Stud. Mycol.">
        <title>101 Dothideomycetes genomes: a test case for predicting lifestyles and emergence of pathogens.</title>
        <authorList>
            <person name="Haridas S."/>
            <person name="Albert R."/>
            <person name="Binder M."/>
            <person name="Bloem J."/>
            <person name="Labutti K."/>
            <person name="Salamov A."/>
            <person name="Andreopoulos B."/>
            <person name="Baker S."/>
            <person name="Barry K."/>
            <person name="Bills G."/>
            <person name="Bluhm B."/>
            <person name="Cannon C."/>
            <person name="Castanera R."/>
            <person name="Culley D."/>
            <person name="Daum C."/>
            <person name="Ezra D."/>
            <person name="Gonzalez J."/>
            <person name="Henrissat B."/>
            <person name="Kuo A."/>
            <person name="Liang C."/>
            <person name="Lipzen A."/>
            <person name="Lutzoni F."/>
            <person name="Magnuson J."/>
            <person name="Mondo S."/>
            <person name="Nolan M."/>
            <person name="Ohm R."/>
            <person name="Pangilinan J."/>
            <person name="Park H.-J."/>
            <person name="Ramirez L."/>
            <person name="Alfaro M."/>
            <person name="Sun H."/>
            <person name="Tritt A."/>
            <person name="Yoshinaga Y."/>
            <person name="Zwiers L.-H."/>
            <person name="Turgeon B."/>
            <person name="Goodwin S."/>
            <person name="Spatafora J."/>
            <person name="Crous P."/>
            <person name="Grigoriev I."/>
        </authorList>
    </citation>
    <scope>NUCLEOTIDE SEQUENCE</scope>
    <source>
        <strain evidence="1">CBS 627.86</strain>
    </source>
</reference>
<name>A0A6A5YM24_9PLEO</name>
<organism evidence="1 2">
    <name type="scientific">Lophiotrema nucula</name>
    <dbReference type="NCBI Taxonomy" id="690887"/>
    <lineage>
        <taxon>Eukaryota</taxon>
        <taxon>Fungi</taxon>
        <taxon>Dikarya</taxon>
        <taxon>Ascomycota</taxon>
        <taxon>Pezizomycotina</taxon>
        <taxon>Dothideomycetes</taxon>
        <taxon>Pleosporomycetidae</taxon>
        <taxon>Pleosporales</taxon>
        <taxon>Lophiotremataceae</taxon>
        <taxon>Lophiotrema</taxon>
    </lineage>
</organism>
<accession>A0A6A5YM24</accession>
<proteinExistence type="predicted"/>